<accession>A0A438CUP8</accession>
<evidence type="ECO:0000313" key="2">
    <source>
        <dbReference type="Proteomes" id="UP000288805"/>
    </source>
</evidence>
<evidence type="ECO:0000313" key="1">
    <source>
        <dbReference type="EMBL" id="RVW26911.1"/>
    </source>
</evidence>
<comment type="caution">
    <text evidence="1">The sequence shown here is derived from an EMBL/GenBank/DDBJ whole genome shotgun (WGS) entry which is preliminary data.</text>
</comment>
<gene>
    <name evidence="1" type="ORF">CK203_113368</name>
</gene>
<dbReference type="Gene3D" id="1.10.340.70">
    <property type="match status" value="1"/>
</dbReference>
<dbReference type="InterPro" id="IPR036397">
    <property type="entry name" value="RNaseH_sf"/>
</dbReference>
<reference evidence="1 2" key="1">
    <citation type="journal article" date="2018" name="PLoS Genet.">
        <title>Population sequencing reveals clonal diversity and ancestral inbreeding in the grapevine cultivar Chardonnay.</title>
        <authorList>
            <person name="Roach M.J."/>
            <person name="Johnson D.L."/>
            <person name="Bohlmann J."/>
            <person name="van Vuuren H.J."/>
            <person name="Jones S.J."/>
            <person name="Pretorius I.S."/>
            <person name="Schmidt S.A."/>
            <person name="Borneman A.R."/>
        </authorList>
    </citation>
    <scope>NUCLEOTIDE SEQUENCE [LARGE SCALE GENOMIC DNA]</scope>
    <source>
        <strain evidence="2">cv. Chardonnay</strain>
        <tissue evidence="1">Leaf</tissue>
    </source>
</reference>
<proteinExistence type="predicted"/>
<dbReference type="PANTHER" id="PTHR48475">
    <property type="entry name" value="RIBONUCLEASE H"/>
    <property type="match status" value="1"/>
</dbReference>
<dbReference type="PANTHER" id="PTHR48475:SF1">
    <property type="entry name" value="RNASE H TYPE-1 DOMAIN-CONTAINING PROTEIN"/>
    <property type="match status" value="1"/>
</dbReference>
<sequence length="222" mass="25747">MLLLCLDRASTDRVMRKVHAEVCGPHMGGHMLTCKIIRLGYFWFTMETDCFQFVQKFPECQMHGDLIHVPPSKLHALTSSWPFSMWGIDIIGNILPKSSNGHEFILVAIDYFTKPQTNGARKTANKNIKRLSKKLLFALWAYRTYFCTSTRAIPYSLVYDMEVVLLVEIEMGSLRVALEQQVSEAEWAQARFDQLNLLDKRRLRVADHIQAYQRKMARAFKK</sequence>
<dbReference type="Gene3D" id="3.30.420.10">
    <property type="entry name" value="Ribonuclease H-like superfamily/Ribonuclease H"/>
    <property type="match status" value="1"/>
</dbReference>
<dbReference type="Proteomes" id="UP000288805">
    <property type="component" value="Unassembled WGS sequence"/>
</dbReference>
<dbReference type="EMBL" id="QGNW01001975">
    <property type="protein sequence ID" value="RVW26911.1"/>
    <property type="molecule type" value="Genomic_DNA"/>
</dbReference>
<dbReference type="SUPFAM" id="SSF53098">
    <property type="entry name" value="Ribonuclease H-like"/>
    <property type="match status" value="1"/>
</dbReference>
<dbReference type="AlphaFoldDB" id="A0A438CUP8"/>
<name>A0A438CUP8_VITVI</name>
<evidence type="ECO:0008006" key="3">
    <source>
        <dbReference type="Google" id="ProtNLM"/>
    </source>
</evidence>
<dbReference type="GO" id="GO:0003676">
    <property type="term" value="F:nucleic acid binding"/>
    <property type="evidence" value="ECO:0007669"/>
    <property type="project" value="InterPro"/>
</dbReference>
<protein>
    <recommendedName>
        <fullName evidence="3">Integrase zinc-binding domain-containing protein</fullName>
    </recommendedName>
</protein>
<dbReference type="InterPro" id="IPR012337">
    <property type="entry name" value="RNaseH-like_sf"/>
</dbReference>
<organism evidence="1 2">
    <name type="scientific">Vitis vinifera</name>
    <name type="common">Grape</name>
    <dbReference type="NCBI Taxonomy" id="29760"/>
    <lineage>
        <taxon>Eukaryota</taxon>
        <taxon>Viridiplantae</taxon>
        <taxon>Streptophyta</taxon>
        <taxon>Embryophyta</taxon>
        <taxon>Tracheophyta</taxon>
        <taxon>Spermatophyta</taxon>
        <taxon>Magnoliopsida</taxon>
        <taxon>eudicotyledons</taxon>
        <taxon>Gunneridae</taxon>
        <taxon>Pentapetalae</taxon>
        <taxon>rosids</taxon>
        <taxon>Vitales</taxon>
        <taxon>Vitaceae</taxon>
        <taxon>Viteae</taxon>
        <taxon>Vitis</taxon>
    </lineage>
</organism>